<sequence length="642" mass="74830">MPKVFCTFQCLVTDIQLLCCAFEMMSAEKVISDKELRKFLNSAAIDHQRICESDSRNCRPCSASGTLSSSVTLPVSARAMGTEYPHETIVRLTALQWRAARLIRAGEQVDRNMKMLDKVSRKIVIGFMNIYGLQLCVYLVFVTMLDDWGTRLRYLFLYMVMLFIMYSIAVNGQKVKDMGETLRLTMCQCEWTDKPAWFRKGILLMTTRSTREMIVRPYDLYTLDMNCITQLDDWGTRLRYLFLYMVMLFIMYSIAVNGQKVKDMGETLRLTMCQCEWTDKPAWFRKGILIMTTRSTREMMCEPYDLYTLDMNCITQMDDQVTIDKKAFVEKPIPRYLNVIFTILAALYGSNLLLALIYQGRISKLRLVLAKEIIMFCFTLVGKAATGKTVTGYKYVDEKITNGHKLHRVSPAKTSRIIQRRNKRMKQFNSLINLAFGSAYLLIGFVPYVLHILKLLRAYFFETTIPILPAVFHIYYPELLKDSFSYHVYSHTSVSLLYGLTVYFWYMPFKCAMLAGECFMADIRLLAKSMELEDCGENWEENSENDIRNNRRNFDHTWLKNEMAKIVENHKNLYRDMEQLNELFQRVAVGFINFYALLADEEVLFIVKAPHLAQRLSLSFRYLIALSIMYACSQIGENIREE</sequence>
<evidence type="ECO:0000256" key="8">
    <source>
        <dbReference type="ARBA" id="ARBA00023170"/>
    </source>
</evidence>
<evidence type="ECO:0000256" key="9">
    <source>
        <dbReference type="ARBA" id="ARBA00023224"/>
    </source>
</evidence>
<dbReference type="AlphaFoldDB" id="A0A482WRD0"/>
<evidence type="ECO:0000256" key="2">
    <source>
        <dbReference type="ARBA" id="ARBA00022475"/>
    </source>
</evidence>
<dbReference type="PANTHER" id="PTHR21137">
    <property type="entry name" value="ODORANT RECEPTOR"/>
    <property type="match status" value="1"/>
</dbReference>
<feature type="transmembrane region" description="Helical" evidence="10">
    <location>
        <begin position="488"/>
        <end position="506"/>
    </location>
</feature>
<evidence type="ECO:0000313" key="11">
    <source>
        <dbReference type="EMBL" id="RZF35812.1"/>
    </source>
</evidence>
<feature type="transmembrane region" description="Helical" evidence="10">
    <location>
        <begin position="430"/>
        <end position="450"/>
    </location>
</feature>
<keyword evidence="12" id="KW-1185">Reference proteome</keyword>
<evidence type="ECO:0008006" key="13">
    <source>
        <dbReference type="Google" id="ProtNLM"/>
    </source>
</evidence>
<evidence type="ECO:0000256" key="3">
    <source>
        <dbReference type="ARBA" id="ARBA00022606"/>
    </source>
</evidence>
<feature type="transmembrane region" description="Helical" evidence="10">
    <location>
        <begin position="238"/>
        <end position="255"/>
    </location>
</feature>
<keyword evidence="3" id="KW-0716">Sensory transduction</keyword>
<dbReference type="InParanoid" id="A0A482WRD0"/>
<evidence type="ECO:0000256" key="4">
    <source>
        <dbReference type="ARBA" id="ARBA00022692"/>
    </source>
</evidence>
<dbReference type="GO" id="GO:0004984">
    <property type="term" value="F:olfactory receptor activity"/>
    <property type="evidence" value="ECO:0007669"/>
    <property type="project" value="InterPro"/>
</dbReference>
<dbReference type="GO" id="GO:0007165">
    <property type="term" value="P:signal transduction"/>
    <property type="evidence" value="ECO:0007669"/>
    <property type="project" value="UniProtKB-KW"/>
</dbReference>
<dbReference type="InterPro" id="IPR004117">
    <property type="entry name" value="7tm6_olfct_rcpt"/>
</dbReference>
<gene>
    <name evidence="11" type="ORF">LSTR_LSTR006270</name>
</gene>
<keyword evidence="5" id="KW-0552">Olfaction</keyword>
<keyword evidence="9" id="KW-0807">Transducer</keyword>
<accession>A0A482WRD0</accession>
<comment type="subcellular location">
    <subcellularLocation>
        <location evidence="1">Cell membrane</location>
        <topology evidence="1">Multi-pass membrane protein</topology>
    </subcellularLocation>
</comment>
<evidence type="ECO:0000313" key="12">
    <source>
        <dbReference type="Proteomes" id="UP000291343"/>
    </source>
</evidence>
<evidence type="ECO:0000256" key="7">
    <source>
        <dbReference type="ARBA" id="ARBA00023136"/>
    </source>
</evidence>
<name>A0A482WRD0_LAOST</name>
<keyword evidence="2" id="KW-1003">Cell membrane</keyword>
<evidence type="ECO:0000256" key="5">
    <source>
        <dbReference type="ARBA" id="ARBA00022725"/>
    </source>
</evidence>
<keyword evidence="8" id="KW-0675">Receptor</keyword>
<keyword evidence="6 10" id="KW-1133">Transmembrane helix</keyword>
<dbReference type="Pfam" id="PF02949">
    <property type="entry name" value="7tm_6"/>
    <property type="match status" value="1"/>
</dbReference>
<dbReference type="Proteomes" id="UP000291343">
    <property type="component" value="Unassembled WGS sequence"/>
</dbReference>
<evidence type="ECO:0000256" key="6">
    <source>
        <dbReference type="ARBA" id="ARBA00022989"/>
    </source>
</evidence>
<feature type="transmembrane region" description="Helical" evidence="10">
    <location>
        <begin position="151"/>
        <end position="169"/>
    </location>
</feature>
<keyword evidence="4 10" id="KW-0812">Transmembrane</keyword>
<proteinExistence type="predicted"/>
<feature type="transmembrane region" description="Helical" evidence="10">
    <location>
        <begin position="336"/>
        <end position="358"/>
    </location>
</feature>
<dbReference type="GO" id="GO:0005886">
    <property type="term" value="C:plasma membrane"/>
    <property type="evidence" value="ECO:0007669"/>
    <property type="project" value="UniProtKB-SubCell"/>
</dbReference>
<evidence type="ECO:0000256" key="10">
    <source>
        <dbReference type="SAM" id="Phobius"/>
    </source>
</evidence>
<feature type="transmembrane region" description="Helical" evidence="10">
    <location>
        <begin position="456"/>
        <end position="476"/>
    </location>
</feature>
<reference evidence="11 12" key="1">
    <citation type="journal article" date="2017" name="Gigascience">
        <title>Genome sequence of the small brown planthopper, Laodelphax striatellus.</title>
        <authorList>
            <person name="Zhu J."/>
            <person name="Jiang F."/>
            <person name="Wang X."/>
            <person name="Yang P."/>
            <person name="Bao Y."/>
            <person name="Zhao W."/>
            <person name="Wang W."/>
            <person name="Lu H."/>
            <person name="Wang Q."/>
            <person name="Cui N."/>
            <person name="Li J."/>
            <person name="Chen X."/>
            <person name="Luo L."/>
            <person name="Yu J."/>
            <person name="Kang L."/>
            <person name="Cui F."/>
        </authorList>
    </citation>
    <scope>NUCLEOTIDE SEQUENCE [LARGE SCALE GENOMIC DNA]</scope>
    <source>
        <strain evidence="11">Lst14</strain>
    </source>
</reference>
<feature type="transmembrane region" description="Helical" evidence="10">
    <location>
        <begin position="123"/>
        <end position="145"/>
    </location>
</feature>
<dbReference type="GO" id="GO:0005549">
    <property type="term" value="F:odorant binding"/>
    <property type="evidence" value="ECO:0007669"/>
    <property type="project" value="InterPro"/>
</dbReference>
<comment type="caution">
    <text evidence="11">The sequence shown here is derived from an EMBL/GenBank/DDBJ whole genome shotgun (WGS) entry which is preliminary data.</text>
</comment>
<dbReference type="PANTHER" id="PTHR21137:SF35">
    <property type="entry name" value="ODORANT RECEPTOR 19A-RELATED"/>
    <property type="match status" value="1"/>
</dbReference>
<protein>
    <recommendedName>
        <fullName evidence="13">Odorant receptor</fullName>
    </recommendedName>
</protein>
<keyword evidence="7 10" id="KW-0472">Membrane</keyword>
<feature type="non-terminal residue" evidence="11">
    <location>
        <position position="642"/>
    </location>
</feature>
<dbReference type="EMBL" id="QKKF02027474">
    <property type="protein sequence ID" value="RZF35812.1"/>
    <property type="molecule type" value="Genomic_DNA"/>
</dbReference>
<evidence type="ECO:0000256" key="1">
    <source>
        <dbReference type="ARBA" id="ARBA00004651"/>
    </source>
</evidence>
<organism evidence="11 12">
    <name type="scientific">Laodelphax striatellus</name>
    <name type="common">Small brown planthopper</name>
    <name type="synonym">Delphax striatella</name>
    <dbReference type="NCBI Taxonomy" id="195883"/>
    <lineage>
        <taxon>Eukaryota</taxon>
        <taxon>Metazoa</taxon>
        <taxon>Ecdysozoa</taxon>
        <taxon>Arthropoda</taxon>
        <taxon>Hexapoda</taxon>
        <taxon>Insecta</taxon>
        <taxon>Pterygota</taxon>
        <taxon>Neoptera</taxon>
        <taxon>Paraneoptera</taxon>
        <taxon>Hemiptera</taxon>
        <taxon>Auchenorrhyncha</taxon>
        <taxon>Fulgoroidea</taxon>
        <taxon>Delphacidae</taxon>
        <taxon>Criomorphinae</taxon>
        <taxon>Laodelphax</taxon>
    </lineage>
</organism>